<dbReference type="InterPro" id="IPR045340">
    <property type="entry name" value="DUF6533"/>
</dbReference>
<evidence type="ECO:0000313" key="3">
    <source>
        <dbReference type="EMBL" id="KIK59081.1"/>
    </source>
</evidence>
<reference evidence="3 4" key="1">
    <citation type="submission" date="2014-04" db="EMBL/GenBank/DDBJ databases">
        <title>Evolutionary Origins and Diversification of the Mycorrhizal Mutualists.</title>
        <authorList>
            <consortium name="DOE Joint Genome Institute"/>
            <consortium name="Mycorrhizal Genomics Consortium"/>
            <person name="Kohler A."/>
            <person name="Kuo A."/>
            <person name="Nagy L.G."/>
            <person name="Floudas D."/>
            <person name="Copeland A."/>
            <person name="Barry K.W."/>
            <person name="Cichocki N."/>
            <person name="Veneault-Fourrey C."/>
            <person name="LaButti K."/>
            <person name="Lindquist E.A."/>
            <person name="Lipzen A."/>
            <person name="Lundell T."/>
            <person name="Morin E."/>
            <person name="Murat C."/>
            <person name="Riley R."/>
            <person name="Ohm R."/>
            <person name="Sun H."/>
            <person name="Tunlid A."/>
            <person name="Henrissat B."/>
            <person name="Grigoriev I.V."/>
            <person name="Hibbett D.S."/>
            <person name="Martin F."/>
        </authorList>
    </citation>
    <scope>NUCLEOTIDE SEQUENCE [LARGE SCALE GENOMIC DNA]</scope>
    <source>
        <strain evidence="3 4">FD-317 M1</strain>
    </source>
</reference>
<keyword evidence="1" id="KW-1133">Transmembrane helix</keyword>
<feature type="transmembrane region" description="Helical" evidence="1">
    <location>
        <begin position="52"/>
        <end position="75"/>
    </location>
</feature>
<feature type="transmembrane region" description="Helical" evidence="1">
    <location>
        <begin position="176"/>
        <end position="196"/>
    </location>
</feature>
<dbReference type="EMBL" id="KN834781">
    <property type="protein sequence ID" value="KIK59081.1"/>
    <property type="molecule type" value="Genomic_DNA"/>
</dbReference>
<dbReference type="HOGENOM" id="CLU_035509_7_3_1"/>
<dbReference type="Proteomes" id="UP000053593">
    <property type="component" value="Unassembled WGS sequence"/>
</dbReference>
<evidence type="ECO:0000259" key="2">
    <source>
        <dbReference type="Pfam" id="PF20151"/>
    </source>
</evidence>
<gene>
    <name evidence="3" type="ORF">GYMLUDRAFT_245518</name>
</gene>
<evidence type="ECO:0000313" key="4">
    <source>
        <dbReference type="Proteomes" id="UP000053593"/>
    </source>
</evidence>
<keyword evidence="4" id="KW-1185">Reference proteome</keyword>
<sequence>MSTWSPEEVQIQVNWDHYVEVMEIVILVYDWFLTLDKEVEYFWQRDCKKLPAILFFINRYASIFGLIAAQVLYFWPNLVHHEPQSTGLYVGVYIQILMFIIQINVIALFFLRVVALYGGSRRIKVFLSVASLCVFVNSVVQLYLADWRTDPVQIQSPSVLEQIGNETVFSKSQGFYLTYLWIGLSAFDLCVFSLTLRKTLGFSKADTPGGIMTVIMRDGK</sequence>
<feature type="transmembrane region" description="Helical" evidence="1">
    <location>
        <begin position="123"/>
        <end position="144"/>
    </location>
</feature>
<feature type="transmembrane region" description="Helical" evidence="1">
    <location>
        <begin position="87"/>
        <end position="111"/>
    </location>
</feature>
<keyword evidence="1" id="KW-0812">Transmembrane</keyword>
<evidence type="ECO:0000256" key="1">
    <source>
        <dbReference type="SAM" id="Phobius"/>
    </source>
</evidence>
<dbReference type="OrthoDB" id="3261349at2759"/>
<accession>A0A0D0BUE6</accession>
<name>A0A0D0BUE6_9AGAR</name>
<proteinExistence type="predicted"/>
<protein>
    <recommendedName>
        <fullName evidence="2">DUF6533 domain-containing protein</fullName>
    </recommendedName>
</protein>
<keyword evidence="1" id="KW-0472">Membrane</keyword>
<dbReference type="Pfam" id="PF20151">
    <property type="entry name" value="DUF6533"/>
    <property type="match status" value="1"/>
</dbReference>
<dbReference type="AlphaFoldDB" id="A0A0D0BUE6"/>
<organism evidence="3 4">
    <name type="scientific">Collybiopsis luxurians FD-317 M1</name>
    <dbReference type="NCBI Taxonomy" id="944289"/>
    <lineage>
        <taxon>Eukaryota</taxon>
        <taxon>Fungi</taxon>
        <taxon>Dikarya</taxon>
        <taxon>Basidiomycota</taxon>
        <taxon>Agaricomycotina</taxon>
        <taxon>Agaricomycetes</taxon>
        <taxon>Agaricomycetidae</taxon>
        <taxon>Agaricales</taxon>
        <taxon>Marasmiineae</taxon>
        <taxon>Omphalotaceae</taxon>
        <taxon>Collybiopsis</taxon>
        <taxon>Collybiopsis luxurians</taxon>
    </lineage>
</organism>
<feature type="domain" description="DUF6533" evidence="2">
    <location>
        <begin position="24"/>
        <end position="63"/>
    </location>
</feature>